<evidence type="ECO:0000313" key="1">
    <source>
        <dbReference type="EMBL" id="EDQ01680.1"/>
    </source>
</evidence>
<dbReference type="RefSeq" id="WP_005497846.1">
    <property type="nucleotide sequence ID" value="NZ_ABIC01000008.1"/>
</dbReference>
<protein>
    <recommendedName>
        <fullName evidence="3">CRISPR-associated protein, Csy4 family protein</fullName>
    </recommendedName>
</protein>
<gene>
    <name evidence="1" type="ORF">KT99_16474</name>
</gene>
<dbReference type="AlphaFoldDB" id="A9D3F6"/>
<organism evidence="1 2">
    <name type="scientific">Shewanella benthica KT99</name>
    <dbReference type="NCBI Taxonomy" id="314608"/>
    <lineage>
        <taxon>Bacteria</taxon>
        <taxon>Pseudomonadati</taxon>
        <taxon>Pseudomonadota</taxon>
        <taxon>Gammaproteobacteria</taxon>
        <taxon>Alteromonadales</taxon>
        <taxon>Shewanellaceae</taxon>
        <taxon>Shewanella</taxon>
    </lineage>
</organism>
<name>A9D3F6_9GAMM</name>
<keyword evidence="2" id="KW-1185">Reference proteome</keyword>
<dbReference type="GO" id="GO:0004519">
    <property type="term" value="F:endonuclease activity"/>
    <property type="evidence" value="ECO:0007669"/>
    <property type="project" value="InterPro"/>
</dbReference>
<dbReference type="EMBL" id="ABIC01000008">
    <property type="protein sequence ID" value="EDQ01680.1"/>
    <property type="molecule type" value="Genomic_DNA"/>
</dbReference>
<dbReference type="CDD" id="cd09739">
    <property type="entry name" value="Cas6_I-F"/>
    <property type="match status" value="1"/>
</dbReference>
<dbReference type="Proteomes" id="UP000005839">
    <property type="component" value="Unassembled WGS sequence"/>
</dbReference>
<evidence type="ECO:0008006" key="3">
    <source>
        <dbReference type="Google" id="ProtNLM"/>
    </source>
</evidence>
<dbReference type="NCBIfam" id="TIGR02563">
    <property type="entry name" value="cas_Csy4"/>
    <property type="match status" value="1"/>
</dbReference>
<proteinExistence type="predicted"/>
<comment type="caution">
    <text evidence="1">The sequence shown here is derived from an EMBL/GenBank/DDBJ whole genome shotgun (WGS) entry which is preliminary data.</text>
</comment>
<evidence type="ECO:0000313" key="2">
    <source>
        <dbReference type="Proteomes" id="UP000005839"/>
    </source>
</evidence>
<dbReference type="Gene3D" id="3.30.70.2540">
    <property type="entry name" value="CRISPR-associated endoribonuclease Cas6/Csy4"/>
    <property type="match status" value="1"/>
</dbReference>
<sequence>MKYYLDITLLPDAEANLGFLWQKVYQQIHLALAEHKTADNTSAVAVSFPEWSQGNYPLGSKLRLFAVREQALQALDIPQWLQRFTDYTHCTSIKAVPSSVTQYAVFKRVQFDTNIERMARRRAKRKDETLEQALAYFKGFTEQASKLPFINMKSLSKEQNFRLFVQRDSVPAPVIGLFNTYGLSKAATVPCF</sequence>
<reference evidence="1 2" key="1">
    <citation type="submission" date="2007-10" db="EMBL/GenBank/DDBJ databases">
        <authorList>
            <person name="Yayanos A."/>
            <person name="Ferriera S."/>
            <person name="Johnson J."/>
            <person name="Kravitz S."/>
            <person name="Halpern A."/>
            <person name="Remington K."/>
            <person name="Beeson K."/>
            <person name="Tran B."/>
            <person name="Rogers Y.-H."/>
            <person name="Friedman R."/>
            <person name="Venter J.C."/>
        </authorList>
    </citation>
    <scope>NUCLEOTIDE SEQUENCE [LARGE SCALE GENOMIC DNA]</scope>
    <source>
        <strain evidence="1 2">KT99</strain>
    </source>
</reference>
<dbReference type="GO" id="GO:0043571">
    <property type="term" value="P:maintenance of CRISPR repeat elements"/>
    <property type="evidence" value="ECO:0007669"/>
    <property type="project" value="InterPro"/>
</dbReference>
<accession>A9D3F6</accession>
<dbReference type="STRING" id="314608.KT99_16474"/>
<dbReference type="Pfam" id="PF09618">
    <property type="entry name" value="Cas_Csy4"/>
    <property type="match status" value="1"/>
</dbReference>
<dbReference type="InterPro" id="IPR013396">
    <property type="entry name" value="CRISPR-assoc_prot_Csy4"/>
</dbReference>
<dbReference type="InterPro" id="IPR042564">
    <property type="entry name" value="CRISPR-Cas6/Csy4_sf"/>
</dbReference>